<dbReference type="AlphaFoldDB" id="A0A4V6A016"/>
<dbReference type="Proteomes" id="UP000298663">
    <property type="component" value="Unassembled WGS sequence"/>
</dbReference>
<name>A0A4V6A016_STECR</name>
<evidence type="ECO:0000313" key="1">
    <source>
        <dbReference type="EMBL" id="TKR69725.1"/>
    </source>
</evidence>
<comment type="caution">
    <text evidence="1">The sequence shown here is derived from an EMBL/GenBank/DDBJ whole genome shotgun (WGS) entry which is preliminary data.</text>
</comment>
<protein>
    <submittedName>
        <fullName evidence="1">Uncharacterized protein</fullName>
    </submittedName>
</protein>
<sequence>MVFLDLFELSLSLFEFGFEEIKVVCNLLVFRGLFSDIFYGRSLKIKSPKLLKLFFFDPKYLNLSFKVLVTFLQKQILRPDLVVKFTQVVNFLLKLLRLFRFKSLKLS</sequence>
<evidence type="ECO:0000313" key="2">
    <source>
        <dbReference type="Proteomes" id="UP000298663"/>
    </source>
</evidence>
<gene>
    <name evidence="1" type="ORF">L596_021843</name>
</gene>
<proteinExistence type="predicted"/>
<organism evidence="1 2">
    <name type="scientific">Steinernema carpocapsae</name>
    <name type="common">Entomopathogenic nematode</name>
    <dbReference type="NCBI Taxonomy" id="34508"/>
    <lineage>
        <taxon>Eukaryota</taxon>
        <taxon>Metazoa</taxon>
        <taxon>Ecdysozoa</taxon>
        <taxon>Nematoda</taxon>
        <taxon>Chromadorea</taxon>
        <taxon>Rhabditida</taxon>
        <taxon>Tylenchina</taxon>
        <taxon>Panagrolaimomorpha</taxon>
        <taxon>Strongyloidoidea</taxon>
        <taxon>Steinernematidae</taxon>
        <taxon>Steinernema</taxon>
    </lineage>
</organism>
<dbReference type="EMBL" id="AZBU02000007">
    <property type="protein sequence ID" value="TKR69725.1"/>
    <property type="molecule type" value="Genomic_DNA"/>
</dbReference>
<keyword evidence="2" id="KW-1185">Reference proteome</keyword>
<reference evidence="1 2" key="1">
    <citation type="journal article" date="2015" name="Genome Biol.">
        <title>Comparative genomics of Steinernema reveals deeply conserved gene regulatory networks.</title>
        <authorList>
            <person name="Dillman A.R."/>
            <person name="Macchietto M."/>
            <person name="Porter C.F."/>
            <person name="Rogers A."/>
            <person name="Williams B."/>
            <person name="Antoshechkin I."/>
            <person name="Lee M.M."/>
            <person name="Goodwin Z."/>
            <person name="Lu X."/>
            <person name="Lewis E.E."/>
            <person name="Goodrich-Blair H."/>
            <person name="Stock S.P."/>
            <person name="Adams B.J."/>
            <person name="Sternberg P.W."/>
            <person name="Mortazavi A."/>
        </authorList>
    </citation>
    <scope>NUCLEOTIDE SEQUENCE [LARGE SCALE GENOMIC DNA]</scope>
    <source>
        <strain evidence="1 2">ALL</strain>
    </source>
</reference>
<accession>A0A4V6A016</accession>
<reference evidence="1 2" key="2">
    <citation type="journal article" date="2019" name="G3 (Bethesda)">
        <title>Hybrid Assembly of the Genome of the Entomopathogenic Nematode Steinernema carpocapsae Identifies the X-Chromosome.</title>
        <authorList>
            <person name="Serra L."/>
            <person name="Macchietto M."/>
            <person name="Macias-Munoz A."/>
            <person name="McGill C.J."/>
            <person name="Rodriguez I.M."/>
            <person name="Rodriguez B."/>
            <person name="Murad R."/>
            <person name="Mortazavi A."/>
        </authorList>
    </citation>
    <scope>NUCLEOTIDE SEQUENCE [LARGE SCALE GENOMIC DNA]</scope>
    <source>
        <strain evidence="1 2">ALL</strain>
    </source>
</reference>